<dbReference type="EMBL" id="BSXS01016520">
    <property type="protein sequence ID" value="GMF07889.1"/>
    <property type="molecule type" value="Genomic_DNA"/>
</dbReference>
<accession>A0ACB5UBX0</accession>
<keyword evidence="2" id="KW-1185">Reference proteome</keyword>
<gene>
    <name evidence="1" type="ORF">Amon02_001308400</name>
</gene>
<proteinExistence type="predicted"/>
<name>A0ACB5UBX0_AMBMO</name>
<evidence type="ECO:0000313" key="1">
    <source>
        <dbReference type="EMBL" id="GMF07889.1"/>
    </source>
</evidence>
<evidence type="ECO:0000313" key="2">
    <source>
        <dbReference type="Proteomes" id="UP001165064"/>
    </source>
</evidence>
<dbReference type="Proteomes" id="UP001165064">
    <property type="component" value="Unassembled WGS sequence"/>
</dbReference>
<reference evidence="1" key="1">
    <citation type="submission" date="2023-04" db="EMBL/GenBank/DDBJ databases">
        <title>Ambrosiozyma monospora NBRC 10751.</title>
        <authorList>
            <person name="Ichikawa N."/>
            <person name="Sato H."/>
            <person name="Tonouchi N."/>
        </authorList>
    </citation>
    <scope>NUCLEOTIDE SEQUENCE</scope>
    <source>
        <strain evidence="1">NBRC 10751</strain>
    </source>
</reference>
<comment type="caution">
    <text evidence="1">The sequence shown here is derived from an EMBL/GenBank/DDBJ whole genome shotgun (WGS) entry which is preliminary data.</text>
</comment>
<sequence>MNFLDQKFGDLNVTDWRTATTTPIRQDGNNYVLIKAQLDDVFMHITDLDLFEQVVAKVLRDGNAEVDIDALVDVFIHLLFGDFEVDSIAGSGHAEFGF</sequence>
<organism evidence="1 2">
    <name type="scientific">Ambrosiozyma monospora</name>
    <name type="common">Yeast</name>
    <name type="synonym">Endomycopsis monosporus</name>
    <dbReference type="NCBI Taxonomy" id="43982"/>
    <lineage>
        <taxon>Eukaryota</taxon>
        <taxon>Fungi</taxon>
        <taxon>Dikarya</taxon>
        <taxon>Ascomycota</taxon>
        <taxon>Saccharomycotina</taxon>
        <taxon>Pichiomycetes</taxon>
        <taxon>Pichiales</taxon>
        <taxon>Pichiaceae</taxon>
        <taxon>Ambrosiozyma</taxon>
    </lineage>
</organism>
<protein>
    <submittedName>
        <fullName evidence="1">Unnamed protein product</fullName>
    </submittedName>
</protein>